<dbReference type="InterPro" id="IPR034660">
    <property type="entry name" value="DinB/YfiT-like"/>
</dbReference>
<dbReference type="InterPro" id="IPR024344">
    <property type="entry name" value="MDMPI_metal-binding"/>
</dbReference>
<dbReference type="InterPro" id="IPR017517">
    <property type="entry name" value="Maleyloyr_isom"/>
</dbReference>
<organism evidence="2 3">
    <name type="scientific">Streptomyces acidicola</name>
    <dbReference type="NCBI Taxonomy" id="2596892"/>
    <lineage>
        <taxon>Bacteria</taxon>
        <taxon>Bacillati</taxon>
        <taxon>Actinomycetota</taxon>
        <taxon>Actinomycetes</taxon>
        <taxon>Kitasatosporales</taxon>
        <taxon>Streptomycetaceae</taxon>
        <taxon>Streptomyces</taxon>
    </lineage>
</organism>
<proteinExistence type="predicted"/>
<evidence type="ECO:0000313" key="2">
    <source>
        <dbReference type="EMBL" id="MPY48911.1"/>
    </source>
</evidence>
<dbReference type="Gene3D" id="1.20.120.450">
    <property type="entry name" value="dinb family like domain"/>
    <property type="match status" value="1"/>
</dbReference>
<sequence>MGLPAGGEGEVDHRVSEDLLPVWFGQVPVEDPVPVHEGGQIRRGRLVVESEPLSRGARAGMARCRVCSIPVIVVLSTVPDSERGRDDVETRSVMARASETAVDIVRGIGPDAFDGCTPCPELKVGALLNHLIFFTGVRGHAAGLKQPPQTPNEVAEGHDFTAEPDWAEAYAARSAATAAVWSAPEAWAGETALTGSGRMPARFIGGIVLGEWLLHGWDLAVATGQKLNVDDELAAALYEDIADKAEMARQYGVFGPEVGVPPTAPLFDRALGLAGRDPSWKRPADRM</sequence>
<dbReference type="NCBIfam" id="TIGR03086">
    <property type="entry name" value="TIGR03086 family metal-binding protein"/>
    <property type="match status" value="1"/>
</dbReference>
<dbReference type="Pfam" id="PF11716">
    <property type="entry name" value="MDMPI_N"/>
    <property type="match status" value="1"/>
</dbReference>
<keyword evidence="3" id="KW-1185">Reference proteome</keyword>
<protein>
    <submittedName>
        <fullName evidence="2">TIGR03086 family protein</fullName>
    </submittedName>
</protein>
<dbReference type="NCBIfam" id="TIGR03083">
    <property type="entry name" value="maleylpyruvate isomerase family mycothiol-dependent enzyme"/>
    <property type="match status" value="1"/>
</dbReference>
<dbReference type="AlphaFoldDB" id="A0A5N8WN91"/>
<name>A0A5N8WN91_9ACTN</name>
<gene>
    <name evidence="2" type="ORF">FPZ41_10155</name>
</gene>
<reference evidence="2 3" key="1">
    <citation type="submission" date="2019-09" db="EMBL/GenBank/DDBJ databases">
        <authorList>
            <person name="Duangmal K."/>
            <person name="Teo W.F.A."/>
            <person name="Lipun K."/>
        </authorList>
    </citation>
    <scope>NUCLEOTIDE SEQUENCE [LARGE SCALE GENOMIC DNA]</scope>
    <source>
        <strain evidence="2 3">K1PN6</strain>
    </source>
</reference>
<feature type="domain" description="Mycothiol-dependent maleylpyruvate isomerase metal-binding" evidence="1">
    <location>
        <begin position="96"/>
        <end position="220"/>
    </location>
</feature>
<evidence type="ECO:0000313" key="3">
    <source>
        <dbReference type="Proteomes" id="UP000373149"/>
    </source>
</evidence>
<dbReference type="Proteomes" id="UP000373149">
    <property type="component" value="Unassembled WGS sequence"/>
</dbReference>
<comment type="caution">
    <text evidence="2">The sequence shown here is derived from an EMBL/GenBank/DDBJ whole genome shotgun (WGS) entry which is preliminary data.</text>
</comment>
<accession>A0A5N8WN91</accession>
<dbReference type="GO" id="GO:0046872">
    <property type="term" value="F:metal ion binding"/>
    <property type="evidence" value="ECO:0007669"/>
    <property type="project" value="InterPro"/>
</dbReference>
<dbReference type="InterPro" id="IPR017520">
    <property type="entry name" value="CHP03086"/>
</dbReference>
<dbReference type="SUPFAM" id="SSF109854">
    <property type="entry name" value="DinB/YfiT-like putative metalloenzymes"/>
    <property type="match status" value="1"/>
</dbReference>
<evidence type="ECO:0000259" key="1">
    <source>
        <dbReference type="Pfam" id="PF11716"/>
    </source>
</evidence>
<dbReference type="EMBL" id="VMNX01000025">
    <property type="protein sequence ID" value="MPY48911.1"/>
    <property type="molecule type" value="Genomic_DNA"/>
</dbReference>